<reference evidence="1 2" key="1">
    <citation type="submission" date="2023-07" db="EMBL/GenBank/DDBJ databases">
        <title>Sorghum-associated microbial communities from plants grown in Nebraska, USA.</title>
        <authorList>
            <person name="Schachtman D."/>
        </authorList>
    </citation>
    <scope>NUCLEOTIDE SEQUENCE [LARGE SCALE GENOMIC DNA]</scope>
    <source>
        <strain evidence="1 2">DS1001</strain>
    </source>
</reference>
<protein>
    <recommendedName>
        <fullName evidence="3">Heavy metal transporter</fullName>
    </recommendedName>
</protein>
<sequence>MAPMSVARRRGLRRLAVLLLTLALAAGGIYTAAYFVQRSETLVSERCTATAGDRTGELAPDQAANAALITAAAVRRGLPARAATIALATAMQESKLRNIGHGDQAGPDSRGLFQQRPSQGWGTEAQIMDPYYAVNAFYDALVKIPGYETLDITDAAQQVQRSAYPKAYAQHEEMGRAFASGLTGQTPAGVQCTLRSPTAGGNSATVVTDLDQAYGGVDAQVDGDTLVVDAGGALGWSVAAWAVANAKDLAVTRVEVAGRTWDRPGGDGWQAAGVQDGQVRITVRKDDAGT</sequence>
<evidence type="ECO:0000313" key="2">
    <source>
        <dbReference type="Proteomes" id="UP001239267"/>
    </source>
</evidence>
<dbReference type="Proteomes" id="UP001239267">
    <property type="component" value="Unassembled WGS sequence"/>
</dbReference>
<dbReference type="AlphaFoldDB" id="A0AAJ1WEC5"/>
<organism evidence="1 2">
    <name type="scientific">Pseudarthrobacter niigatensis</name>
    <dbReference type="NCBI Taxonomy" id="369935"/>
    <lineage>
        <taxon>Bacteria</taxon>
        <taxon>Bacillati</taxon>
        <taxon>Actinomycetota</taxon>
        <taxon>Actinomycetes</taxon>
        <taxon>Micrococcales</taxon>
        <taxon>Micrococcaceae</taxon>
        <taxon>Pseudarthrobacter</taxon>
    </lineage>
</organism>
<gene>
    <name evidence="1" type="ORF">J2T23_000720</name>
</gene>
<comment type="caution">
    <text evidence="1">The sequence shown here is derived from an EMBL/GenBank/DDBJ whole genome shotgun (WGS) entry which is preliminary data.</text>
</comment>
<name>A0AAJ1WEC5_9MICC</name>
<dbReference type="EMBL" id="JAUSTB010000002">
    <property type="protein sequence ID" value="MDQ0144837.1"/>
    <property type="molecule type" value="Genomic_DNA"/>
</dbReference>
<keyword evidence="2" id="KW-1185">Reference proteome</keyword>
<evidence type="ECO:0000313" key="1">
    <source>
        <dbReference type="EMBL" id="MDQ0144837.1"/>
    </source>
</evidence>
<evidence type="ECO:0008006" key="3">
    <source>
        <dbReference type="Google" id="ProtNLM"/>
    </source>
</evidence>
<accession>A0AAJ1WEC5</accession>
<proteinExistence type="predicted"/>